<comment type="caution">
    <text evidence="2">The sequence shown here is derived from an EMBL/GenBank/DDBJ whole genome shotgun (WGS) entry which is preliminary data.</text>
</comment>
<gene>
    <name evidence="2" type="ORF">I8E28_07565</name>
</gene>
<evidence type="ECO:0000256" key="1">
    <source>
        <dbReference type="SAM" id="MobiDB-lite"/>
    </source>
</evidence>
<dbReference type="EMBL" id="JAEDAO010000001">
    <property type="protein sequence ID" value="MBK0392445.1"/>
    <property type="molecule type" value="Genomic_DNA"/>
</dbReference>
<evidence type="ECO:0000313" key="3">
    <source>
        <dbReference type="Proteomes" id="UP000617041"/>
    </source>
</evidence>
<proteinExistence type="predicted"/>
<sequence>MSFGPMFTLRPRARQARPDAAREAFPSIAGWFERRSQLQAEPGPGTPKRRAADRRDREGGPK</sequence>
<feature type="compositionally biased region" description="Basic and acidic residues" evidence="1">
    <location>
        <begin position="53"/>
        <end position="62"/>
    </location>
</feature>
<dbReference type="AlphaFoldDB" id="A0A934PZK7"/>
<keyword evidence="3" id="KW-1185">Reference proteome</keyword>
<accession>A0A934PZK7</accession>
<dbReference type="RefSeq" id="WP_200787380.1">
    <property type="nucleotide sequence ID" value="NZ_JAEDAO010000001.1"/>
</dbReference>
<dbReference type="Proteomes" id="UP000617041">
    <property type="component" value="Unassembled WGS sequence"/>
</dbReference>
<organism evidence="2 3">
    <name type="scientific">Ramlibacter algicola</name>
    <dbReference type="NCBI Taxonomy" id="2795217"/>
    <lineage>
        <taxon>Bacteria</taxon>
        <taxon>Pseudomonadati</taxon>
        <taxon>Pseudomonadota</taxon>
        <taxon>Betaproteobacteria</taxon>
        <taxon>Burkholderiales</taxon>
        <taxon>Comamonadaceae</taxon>
        <taxon>Ramlibacter</taxon>
    </lineage>
</organism>
<name>A0A934PZK7_9BURK</name>
<feature type="region of interest" description="Disordered" evidence="1">
    <location>
        <begin position="1"/>
        <end position="62"/>
    </location>
</feature>
<reference evidence="2" key="1">
    <citation type="submission" date="2020-12" db="EMBL/GenBank/DDBJ databases">
        <title>Ramlibacter sp. nov., isolated from a freshwater alga, Cryptomonas.</title>
        <authorList>
            <person name="Kim H.M."/>
            <person name="Jeon C.O."/>
        </authorList>
    </citation>
    <scope>NUCLEOTIDE SEQUENCE</scope>
    <source>
        <strain evidence="2">CrO1</strain>
    </source>
</reference>
<protein>
    <submittedName>
        <fullName evidence="2">Uncharacterized protein</fullName>
    </submittedName>
</protein>
<evidence type="ECO:0000313" key="2">
    <source>
        <dbReference type="EMBL" id="MBK0392445.1"/>
    </source>
</evidence>